<dbReference type="PANTHER" id="PTHR21490">
    <property type="entry name" value="ENKURIN-RELATED"/>
    <property type="match status" value="1"/>
</dbReference>
<evidence type="ECO:0000313" key="8">
    <source>
        <dbReference type="Proteomes" id="UP001211065"/>
    </source>
</evidence>
<name>A0AAD5U4I1_9FUNG</name>
<organism evidence="7 8">
    <name type="scientific">Clydaea vesicula</name>
    <dbReference type="NCBI Taxonomy" id="447962"/>
    <lineage>
        <taxon>Eukaryota</taxon>
        <taxon>Fungi</taxon>
        <taxon>Fungi incertae sedis</taxon>
        <taxon>Chytridiomycota</taxon>
        <taxon>Chytridiomycota incertae sedis</taxon>
        <taxon>Chytridiomycetes</taxon>
        <taxon>Lobulomycetales</taxon>
        <taxon>Lobulomycetaceae</taxon>
        <taxon>Clydaea</taxon>
    </lineage>
</organism>
<dbReference type="AlphaFoldDB" id="A0AAD5U4I1"/>
<evidence type="ECO:0000256" key="2">
    <source>
        <dbReference type="ARBA" id="ARBA00004245"/>
    </source>
</evidence>
<gene>
    <name evidence="7" type="ORF">HK099_003407</name>
</gene>
<evidence type="ECO:0000313" key="7">
    <source>
        <dbReference type="EMBL" id="KAJ3221562.1"/>
    </source>
</evidence>
<accession>A0AAD5U4I1</accession>
<dbReference type="PANTHER" id="PTHR21490:SF0">
    <property type="entry name" value="ENKURIN"/>
    <property type="match status" value="1"/>
</dbReference>
<comment type="subcellular location">
    <subcellularLocation>
        <location evidence="1">Cell projection</location>
        <location evidence="1">Cilium</location>
    </subcellularLocation>
    <subcellularLocation>
        <location evidence="2">Cytoplasm</location>
        <location evidence="2">Cytoskeleton</location>
    </subcellularLocation>
</comment>
<dbReference type="PROSITE" id="PS51665">
    <property type="entry name" value="ENKURIN"/>
    <property type="match status" value="1"/>
</dbReference>
<evidence type="ECO:0000256" key="4">
    <source>
        <dbReference type="ARBA" id="ARBA00023212"/>
    </source>
</evidence>
<sequence length="268" mass="31037">MYPKVLSAAAEIQDSNKFYVNPVPPDPFEESVHKLIPIELRKEEKAARYKSVHAYEVKAEEKKGKKLAASMGKVNIQPNPPQEFLRKGDGNVRLIPAEVFQCDKTILRDPLPKDRGIIPKPTEKDFIKLNALENIHSIPKKTKDEGPNYKEKKDYGKVPGYLAKRITEQQNIKQQRELEYSERKIMEKRQSELERGLVPLPEEERLKILNGLKNNWERLNSDYQKLSLTVDTVPKIARKVNMEQQLKQLEEQLAKFSNSNIMVNFNSM</sequence>
<evidence type="ECO:0000256" key="3">
    <source>
        <dbReference type="ARBA" id="ARBA00022490"/>
    </source>
</evidence>
<dbReference type="InterPro" id="IPR052102">
    <property type="entry name" value="Enkurin_domain-protein"/>
</dbReference>
<evidence type="ECO:0000259" key="6">
    <source>
        <dbReference type="PROSITE" id="PS51665"/>
    </source>
</evidence>
<evidence type="ECO:0000256" key="1">
    <source>
        <dbReference type="ARBA" id="ARBA00004138"/>
    </source>
</evidence>
<keyword evidence="4" id="KW-0206">Cytoskeleton</keyword>
<reference evidence="7" key="1">
    <citation type="submission" date="2020-05" db="EMBL/GenBank/DDBJ databases">
        <title>Phylogenomic resolution of chytrid fungi.</title>
        <authorList>
            <person name="Stajich J.E."/>
            <person name="Amses K."/>
            <person name="Simmons R."/>
            <person name="Seto K."/>
            <person name="Myers J."/>
            <person name="Bonds A."/>
            <person name="Quandt C.A."/>
            <person name="Barry K."/>
            <person name="Liu P."/>
            <person name="Grigoriev I."/>
            <person name="Longcore J.E."/>
            <person name="James T.Y."/>
        </authorList>
    </citation>
    <scope>NUCLEOTIDE SEQUENCE</scope>
    <source>
        <strain evidence="7">JEL0476</strain>
    </source>
</reference>
<keyword evidence="5" id="KW-0966">Cell projection</keyword>
<dbReference type="Proteomes" id="UP001211065">
    <property type="component" value="Unassembled WGS sequence"/>
</dbReference>
<comment type="caution">
    <text evidence="7">The sequence shown here is derived from an EMBL/GenBank/DDBJ whole genome shotgun (WGS) entry which is preliminary data.</text>
</comment>
<protein>
    <recommendedName>
        <fullName evidence="6">Enkurin domain-containing protein</fullName>
    </recommendedName>
</protein>
<dbReference type="GO" id="GO:0005929">
    <property type="term" value="C:cilium"/>
    <property type="evidence" value="ECO:0007669"/>
    <property type="project" value="UniProtKB-SubCell"/>
</dbReference>
<dbReference type="Pfam" id="PF13864">
    <property type="entry name" value="Enkurin"/>
    <property type="match status" value="1"/>
</dbReference>
<dbReference type="GO" id="GO:0005516">
    <property type="term" value="F:calmodulin binding"/>
    <property type="evidence" value="ECO:0007669"/>
    <property type="project" value="TreeGrafter"/>
</dbReference>
<dbReference type="GO" id="GO:0005856">
    <property type="term" value="C:cytoskeleton"/>
    <property type="evidence" value="ECO:0007669"/>
    <property type="project" value="UniProtKB-SubCell"/>
</dbReference>
<keyword evidence="8" id="KW-1185">Reference proteome</keyword>
<keyword evidence="3" id="KW-0963">Cytoplasm</keyword>
<evidence type="ECO:0000256" key="5">
    <source>
        <dbReference type="ARBA" id="ARBA00023273"/>
    </source>
</evidence>
<dbReference type="InterPro" id="IPR027012">
    <property type="entry name" value="Enkurin_dom"/>
</dbReference>
<proteinExistence type="predicted"/>
<feature type="domain" description="Enkurin" evidence="6">
    <location>
        <begin position="172"/>
        <end position="264"/>
    </location>
</feature>
<dbReference type="EMBL" id="JADGJW010000223">
    <property type="protein sequence ID" value="KAJ3221562.1"/>
    <property type="molecule type" value="Genomic_DNA"/>
</dbReference>